<evidence type="ECO:0000313" key="1">
    <source>
        <dbReference type="EMBL" id="EKC34763.1"/>
    </source>
</evidence>
<dbReference type="PANTHER" id="PTHR24104:SF25">
    <property type="entry name" value="PROTEIN LIN-41"/>
    <property type="match status" value="1"/>
</dbReference>
<accession>K1QLJ2</accession>
<dbReference type="InterPro" id="IPR050952">
    <property type="entry name" value="TRIM-NHL_E3_ligases"/>
</dbReference>
<name>K1QLJ2_MAGGI</name>
<reference evidence="1" key="1">
    <citation type="journal article" date="2012" name="Nature">
        <title>The oyster genome reveals stress adaptation and complexity of shell formation.</title>
        <authorList>
            <person name="Zhang G."/>
            <person name="Fang X."/>
            <person name="Guo X."/>
            <person name="Li L."/>
            <person name="Luo R."/>
            <person name="Xu F."/>
            <person name="Yang P."/>
            <person name="Zhang L."/>
            <person name="Wang X."/>
            <person name="Qi H."/>
            <person name="Xiong Z."/>
            <person name="Que H."/>
            <person name="Xie Y."/>
            <person name="Holland P.W."/>
            <person name="Paps J."/>
            <person name="Zhu Y."/>
            <person name="Wu F."/>
            <person name="Chen Y."/>
            <person name="Wang J."/>
            <person name="Peng C."/>
            <person name="Meng J."/>
            <person name="Yang L."/>
            <person name="Liu J."/>
            <person name="Wen B."/>
            <person name="Zhang N."/>
            <person name="Huang Z."/>
            <person name="Zhu Q."/>
            <person name="Feng Y."/>
            <person name="Mount A."/>
            <person name="Hedgecock D."/>
            <person name="Xu Z."/>
            <person name="Liu Y."/>
            <person name="Domazet-Loso T."/>
            <person name="Du Y."/>
            <person name="Sun X."/>
            <person name="Zhang S."/>
            <person name="Liu B."/>
            <person name="Cheng P."/>
            <person name="Jiang X."/>
            <person name="Li J."/>
            <person name="Fan D."/>
            <person name="Wang W."/>
            <person name="Fu W."/>
            <person name="Wang T."/>
            <person name="Wang B."/>
            <person name="Zhang J."/>
            <person name="Peng Z."/>
            <person name="Li Y."/>
            <person name="Li N."/>
            <person name="Wang J."/>
            <person name="Chen M."/>
            <person name="He Y."/>
            <person name="Tan F."/>
            <person name="Song X."/>
            <person name="Zheng Q."/>
            <person name="Huang R."/>
            <person name="Yang H."/>
            <person name="Du X."/>
            <person name="Chen L."/>
            <person name="Yang M."/>
            <person name="Gaffney P.M."/>
            <person name="Wang S."/>
            <person name="Luo L."/>
            <person name="She Z."/>
            <person name="Ming Y."/>
            <person name="Huang W."/>
            <person name="Zhang S."/>
            <person name="Huang B."/>
            <person name="Zhang Y."/>
            <person name="Qu T."/>
            <person name="Ni P."/>
            <person name="Miao G."/>
            <person name="Wang J."/>
            <person name="Wang Q."/>
            <person name="Steinberg C.E."/>
            <person name="Wang H."/>
            <person name="Li N."/>
            <person name="Qian L."/>
            <person name="Zhang G."/>
            <person name="Li Y."/>
            <person name="Yang H."/>
            <person name="Liu X."/>
            <person name="Wang J."/>
            <person name="Yin Y."/>
            <person name="Wang J."/>
        </authorList>
    </citation>
    <scope>NUCLEOTIDE SEQUENCE [LARGE SCALE GENOMIC DNA]</scope>
    <source>
        <strain evidence="1">05x7-T-G4-1.051#20</strain>
    </source>
</reference>
<dbReference type="EMBL" id="JH818392">
    <property type="protein sequence ID" value="EKC34763.1"/>
    <property type="molecule type" value="Genomic_DNA"/>
</dbReference>
<dbReference type="GO" id="GO:0061630">
    <property type="term" value="F:ubiquitin protein ligase activity"/>
    <property type="evidence" value="ECO:0007669"/>
    <property type="project" value="TreeGrafter"/>
</dbReference>
<dbReference type="Gene3D" id="2.120.10.30">
    <property type="entry name" value="TolB, C-terminal domain"/>
    <property type="match status" value="1"/>
</dbReference>
<dbReference type="SUPFAM" id="SSF101898">
    <property type="entry name" value="NHL repeat"/>
    <property type="match status" value="1"/>
</dbReference>
<sequence>MFCKDFLVLDRQENEISRSISEIFQRILVLKKMLYSADSALIDAYVSRNSKFRKLPLIKITKSLPCFSAKEIDTEELAHRFGTLSASSTVVEEYGYVVLNHSEESPMAMLEEPEVTAKIDTGFGNGLHNVVAQNDEEIWTSGWDKILKLYNLNGELIKSVQTKSGNAPQDMTITGNGDLVYTDDKDGTVNILKNTNIEEMVWLPGWKPQGVCSAFSDHLLVIMVNDDFDQTKVVRYFGSTETQTIQFEDKGRALYSSSRLTHPKYITENGNRDICVSDCWAGAVVVVSEGGALRFKYTGDPCTSKGPFDPHGIAADSQSRILISDPTCNRIHILDQDGQFLRYIENCNLRSPRGICVNTKDELFVAESGDDGTVKKIKYTN</sequence>
<dbReference type="HOGENOM" id="CLU_007742_5_0_1"/>
<gene>
    <name evidence="1" type="ORF">CGI_10004928</name>
</gene>
<dbReference type="GO" id="GO:0000209">
    <property type="term" value="P:protein polyubiquitination"/>
    <property type="evidence" value="ECO:0007669"/>
    <property type="project" value="TreeGrafter"/>
</dbReference>
<proteinExistence type="predicted"/>
<dbReference type="AlphaFoldDB" id="K1QLJ2"/>
<dbReference type="InParanoid" id="K1QLJ2"/>
<dbReference type="InterPro" id="IPR011042">
    <property type="entry name" value="6-blade_b-propeller_TolB-like"/>
</dbReference>
<organism evidence="1">
    <name type="scientific">Magallana gigas</name>
    <name type="common">Pacific oyster</name>
    <name type="synonym">Crassostrea gigas</name>
    <dbReference type="NCBI Taxonomy" id="29159"/>
    <lineage>
        <taxon>Eukaryota</taxon>
        <taxon>Metazoa</taxon>
        <taxon>Spiralia</taxon>
        <taxon>Lophotrochozoa</taxon>
        <taxon>Mollusca</taxon>
        <taxon>Bivalvia</taxon>
        <taxon>Autobranchia</taxon>
        <taxon>Pteriomorphia</taxon>
        <taxon>Ostreida</taxon>
        <taxon>Ostreoidea</taxon>
        <taxon>Ostreidae</taxon>
        <taxon>Magallana</taxon>
    </lineage>
</organism>
<dbReference type="GO" id="GO:0043161">
    <property type="term" value="P:proteasome-mediated ubiquitin-dependent protein catabolic process"/>
    <property type="evidence" value="ECO:0007669"/>
    <property type="project" value="TreeGrafter"/>
</dbReference>
<dbReference type="GO" id="GO:0008270">
    <property type="term" value="F:zinc ion binding"/>
    <property type="evidence" value="ECO:0007669"/>
    <property type="project" value="UniProtKB-KW"/>
</dbReference>
<protein>
    <submittedName>
        <fullName evidence="1">Tripartite motif-containing protein 2</fullName>
    </submittedName>
</protein>
<dbReference type="PANTHER" id="PTHR24104">
    <property type="entry name" value="E3 UBIQUITIN-PROTEIN LIGASE NHLRC1-RELATED"/>
    <property type="match status" value="1"/>
</dbReference>